<evidence type="ECO:0000259" key="1">
    <source>
        <dbReference type="Pfam" id="PF07238"/>
    </source>
</evidence>
<dbReference type="AlphaFoldDB" id="A0A942SV18"/>
<dbReference type="Proteomes" id="UP000677265">
    <property type="component" value="Unassembled WGS sequence"/>
</dbReference>
<dbReference type="EMBL" id="JAGYPE020000001">
    <property type="protein sequence ID" value="MCH6263913.1"/>
    <property type="molecule type" value="Genomic_DNA"/>
</dbReference>
<dbReference type="GO" id="GO:0035438">
    <property type="term" value="F:cyclic-di-GMP binding"/>
    <property type="evidence" value="ECO:0007669"/>
    <property type="project" value="InterPro"/>
</dbReference>
<dbReference type="Gene3D" id="2.40.10.220">
    <property type="entry name" value="predicted glycosyltransferase like domains"/>
    <property type="match status" value="1"/>
</dbReference>
<evidence type="ECO:0000313" key="3">
    <source>
        <dbReference type="EMBL" id="MCH6263913.1"/>
    </source>
</evidence>
<name>A0A942SV18_9BACI</name>
<feature type="domain" description="PilZ" evidence="1">
    <location>
        <begin position="6"/>
        <end position="103"/>
    </location>
</feature>
<keyword evidence="4" id="KW-1185">Reference proteome</keyword>
<protein>
    <submittedName>
        <fullName evidence="2">PilZ domain-containing protein</fullName>
    </submittedName>
</protein>
<accession>A0A942SV18</accession>
<evidence type="ECO:0000313" key="4">
    <source>
        <dbReference type="Proteomes" id="UP000677265"/>
    </source>
</evidence>
<sequence length="111" mass="13416">MNKTLNRRRFKRYKFDKPVKSSLELVTISYQNENQNIETKDIYIVDMSAGGLRFVSKVEFAVNFLAIYKVHLKLHNREIVLFGKIVRKQKLVKHFFDYGFRFEFNYGEHFK</sequence>
<proteinExistence type="predicted"/>
<comment type="caution">
    <text evidence="2">The sequence shown here is derived from an EMBL/GenBank/DDBJ whole genome shotgun (WGS) entry which is preliminary data.</text>
</comment>
<dbReference type="SUPFAM" id="SSF141371">
    <property type="entry name" value="PilZ domain-like"/>
    <property type="match status" value="1"/>
</dbReference>
<dbReference type="EMBL" id="JAGYPE010000001">
    <property type="protein sequence ID" value="MBS4180328.1"/>
    <property type="molecule type" value="Genomic_DNA"/>
</dbReference>
<dbReference type="RefSeq" id="WP_213140325.1">
    <property type="nucleotide sequence ID" value="NZ_JAGYPE020000001.1"/>
</dbReference>
<dbReference type="InterPro" id="IPR009875">
    <property type="entry name" value="PilZ_domain"/>
</dbReference>
<dbReference type="Pfam" id="PF07238">
    <property type="entry name" value="PilZ"/>
    <property type="match status" value="1"/>
</dbReference>
<evidence type="ECO:0000313" key="2">
    <source>
        <dbReference type="EMBL" id="MBS4180328.1"/>
    </source>
</evidence>
<organism evidence="2">
    <name type="scientific">Neobacillus citreus</name>
    <dbReference type="NCBI Taxonomy" id="2833578"/>
    <lineage>
        <taxon>Bacteria</taxon>
        <taxon>Bacillati</taxon>
        <taxon>Bacillota</taxon>
        <taxon>Bacilli</taxon>
        <taxon>Bacillales</taxon>
        <taxon>Bacillaceae</taxon>
        <taxon>Neobacillus</taxon>
    </lineage>
</organism>
<gene>
    <name evidence="3" type="ORF">KHB02_000035</name>
    <name evidence="2" type="ORF">KHB02_02875</name>
</gene>
<reference evidence="2" key="1">
    <citation type="submission" date="2021-05" db="EMBL/GenBank/DDBJ databases">
        <title>Novel Bacillus species.</title>
        <authorList>
            <person name="Liu G."/>
        </authorList>
    </citation>
    <scope>NUCLEOTIDE SEQUENCE</scope>
    <source>
        <strain evidence="2 4">FJAT-50051</strain>
    </source>
</reference>